<dbReference type="EMBL" id="CP000477">
    <property type="protein sequence ID" value="ABK15340.1"/>
    <property type="molecule type" value="Genomic_DNA"/>
</dbReference>
<proteinExistence type="predicted"/>
<keyword evidence="2" id="KW-1185">Reference proteome</keyword>
<dbReference type="KEGG" id="mtp:Mthe_1570"/>
<organism evidence="1 2">
    <name type="scientific">Methanothrix thermoacetophila (strain DSM 6194 / JCM 14653 / NBRC 101360 / PT)</name>
    <name type="common">Methanosaeta thermophila</name>
    <dbReference type="NCBI Taxonomy" id="349307"/>
    <lineage>
        <taxon>Archaea</taxon>
        <taxon>Methanobacteriati</taxon>
        <taxon>Methanobacteriota</taxon>
        <taxon>Stenosarchaea group</taxon>
        <taxon>Methanomicrobia</taxon>
        <taxon>Methanotrichales</taxon>
        <taxon>Methanotrichaceae</taxon>
        <taxon>Methanothrix</taxon>
    </lineage>
</organism>
<dbReference type="Gene3D" id="3.40.50.620">
    <property type="entry name" value="HUPs"/>
    <property type="match status" value="1"/>
</dbReference>
<accession>A0B9G6</accession>
<dbReference type="Proteomes" id="UP000000674">
    <property type="component" value="Chromosome"/>
</dbReference>
<dbReference type="AlphaFoldDB" id="A0B9G6"/>
<keyword evidence="1" id="KW-0547">Nucleotide-binding</keyword>
<dbReference type="STRING" id="349307.Mthe_1570"/>
<evidence type="ECO:0000313" key="1">
    <source>
        <dbReference type="EMBL" id="ABK15340.1"/>
    </source>
</evidence>
<dbReference type="InterPro" id="IPR055834">
    <property type="entry name" value="DUF7411"/>
</dbReference>
<dbReference type="SUPFAM" id="SSF52402">
    <property type="entry name" value="Adenine nucleotide alpha hydrolases-like"/>
    <property type="match status" value="1"/>
</dbReference>
<dbReference type="Pfam" id="PF24167">
    <property type="entry name" value="DUF7411"/>
    <property type="match status" value="1"/>
</dbReference>
<gene>
    <name evidence="1" type="ordered locus">Mthe_1570</name>
</gene>
<dbReference type="HOGENOM" id="CLU_1381418_0_0_2"/>
<name>A0B9G6_METTP</name>
<protein>
    <submittedName>
        <fullName evidence="1">Conserved hypothetical ATP-binding protein</fullName>
    </submittedName>
</protein>
<dbReference type="GO" id="GO:0005524">
    <property type="term" value="F:ATP binding"/>
    <property type="evidence" value="ECO:0007669"/>
    <property type="project" value="UniProtKB-KW"/>
</dbReference>
<dbReference type="InterPro" id="IPR014729">
    <property type="entry name" value="Rossmann-like_a/b/a_fold"/>
</dbReference>
<dbReference type="OrthoDB" id="108920at2157"/>
<dbReference type="RefSeq" id="WP_011696719.1">
    <property type="nucleotide sequence ID" value="NC_008553.1"/>
</dbReference>
<dbReference type="GeneID" id="4461862"/>
<reference evidence="1 2" key="1">
    <citation type="submission" date="2006-10" db="EMBL/GenBank/DDBJ databases">
        <title>Complete sequence of Methanosaeta thermophila PT.</title>
        <authorList>
            <consortium name="US DOE Joint Genome Institute"/>
            <person name="Copeland A."/>
            <person name="Lucas S."/>
            <person name="Lapidus A."/>
            <person name="Barry K."/>
            <person name="Detter J.C."/>
            <person name="Glavina del Rio T."/>
            <person name="Hammon N."/>
            <person name="Israni S."/>
            <person name="Pitluck S."/>
            <person name="Chain P."/>
            <person name="Malfatti S."/>
            <person name="Shin M."/>
            <person name="Vergez L."/>
            <person name="Schmutz J."/>
            <person name="Larimer F."/>
            <person name="Land M."/>
            <person name="Hauser L."/>
            <person name="Kyrpides N."/>
            <person name="Kim E."/>
            <person name="Smith K.S."/>
            <person name="Ingram-Smith C."/>
            <person name="Richardson P."/>
        </authorList>
    </citation>
    <scope>NUCLEOTIDE SEQUENCE [LARGE SCALE GENOMIC DNA]</scope>
    <source>
        <strain evidence="2">DSM 6194 / JCM 14653 / NBRC 101360 / PT</strain>
    </source>
</reference>
<evidence type="ECO:0000313" key="2">
    <source>
        <dbReference type="Proteomes" id="UP000000674"/>
    </source>
</evidence>
<dbReference type="NCBIfam" id="NF011155">
    <property type="entry name" value="PRK14561.1"/>
    <property type="match status" value="1"/>
</dbReference>
<sequence>MKVTTLFSGGKDSGLTAILLEPFFDEIELVTFSFGQDRAWEVAARAARAIGHPHRVEILDEEVLETGLEMLRRDGYPNNALNYVHMCAVELLAESCEYVADGTRRDDRAPVMTASSIRSLEDRHRMHYLRPLAGWGWRAINEMASRYLEFEVLPSDRYPASDFEVGLRYALAERYGQSEVDRIFPANHTHSRVVRRKLF</sequence>
<keyword evidence="1" id="KW-0067">ATP-binding</keyword>